<reference evidence="5" key="1">
    <citation type="submission" date="2023-08" db="EMBL/GenBank/DDBJ databases">
        <title>Genomic characterization of piscicolin 126 produced by Carnobacterium maltaromaticum CM22 strain isolated from salmon (Salmo salar).</title>
        <authorList>
            <person name="Gonzalez-Gragera E."/>
            <person name="Garcia-Lopez J.D."/>
            <person name="Teso-Perez C."/>
            <person name="Gimenez-Hernandez I."/>
            <person name="Peralta-Sanchez J.M."/>
            <person name="Valdivia E."/>
            <person name="Montalban-Lopez M."/>
            <person name="Martin-Platero A.M."/>
            <person name="Banos A."/>
            <person name="Martinez-Bueno M."/>
        </authorList>
    </citation>
    <scope>NUCLEOTIDE SEQUENCE</scope>
    <source>
        <strain evidence="5">CM22</strain>
    </source>
</reference>
<dbReference type="GO" id="GO:0003677">
    <property type="term" value="F:DNA binding"/>
    <property type="evidence" value="ECO:0007669"/>
    <property type="project" value="UniProtKB-KW"/>
</dbReference>
<dbReference type="AlphaFoldDB" id="A0AAW9JMQ8"/>
<dbReference type="SMART" id="SM00347">
    <property type="entry name" value="HTH_MARR"/>
    <property type="match status" value="1"/>
</dbReference>
<keyword evidence="3" id="KW-0804">Transcription</keyword>
<dbReference type="InterPro" id="IPR023187">
    <property type="entry name" value="Tscrpt_reg_MarR-type_CS"/>
</dbReference>
<accession>A0AAW9JMQ8</accession>
<dbReference type="RefSeq" id="WP_010052818.1">
    <property type="nucleotide sequence ID" value="NZ_JAVBVO010000003.1"/>
</dbReference>
<dbReference type="PROSITE" id="PS50995">
    <property type="entry name" value="HTH_MARR_2"/>
    <property type="match status" value="1"/>
</dbReference>
<evidence type="ECO:0000256" key="3">
    <source>
        <dbReference type="ARBA" id="ARBA00023163"/>
    </source>
</evidence>
<dbReference type="PANTHER" id="PTHR42756:SF2">
    <property type="entry name" value="MARR FAMILY REGULATORY PROTEIN"/>
    <property type="match status" value="1"/>
</dbReference>
<sequence>MVEILRDIGTIARALDSIANVEFKNYKLSKGQYLYIVRIYENPGIIPDKLAELVKVDRTTAARSINKLVENGLIKKMTDPTNKKIRRLYVTSKGKEIVPIIQKENDYSNTVALQGFTEEEALQFSSMLKKISTNIDSDWKIVKKGHKRNYLKGNDSNEG</sequence>
<dbReference type="Proteomes" id="UP001290462">
    <property type="component" value="Unassembled WGS sequence"/>
</dbReference>
<feature type="domain" description="HTH marR-type" evidence="4">
    <location>
        <begin position="1"/>
        <end position="133"/>
    </location>
</feature>
<comment type="caution">
    <text evidence="5">The sequence shown here is derived from an EMBL/GenBank/DDBJ whole genome shotgun (WGS) entry which is preliminary data.</text>
</comment>
<evidence type="ECO:0000256" key="2">
    <source>
        <dbReference type="ARBA" id="ARBA00023125"/>
    </source>
</evidence>
<proteinExistence type="predicted"/>
<dbReference type="SUPFAM" id="SSF46785">
    <property type="entry name" value="Winged helix' DNA-binding domain"/>
    <property type="match status" value="1"/>
</dbReference>
<evidence type="ECO:0000256" key="1">
    <source>
        <dbReference type="ARBA" id="ARBA00023015"/>
    </source>
</evidence>
<evidence type="ECO:0000313" key="5">
    <source>
        <dbReference type="EMBL" id="MDZ5757880.1"/>
    </source>
</evidence>
<dbReference type="PANTHER" id="PTHR42756">
    <property type="entry name" value="TRANSCRIPTIONAL REGULATOR, MARR"/>
    <property type="match status" value="1"/>
</dbReference>
<name>A0AAW9JMQ8_CARML</name>
<keyword evidence="1" id="KW-0805">Transcription regulation</keyword>
<dbReference type="EMBL" id="JAVBVO010000003">
    <property type="protein sequence ID" value="MDZ5757880.1"/>
    <property type="molecule type" value="Genomic_DNA"/>
</dbReference>
<evidence type="ECO:0000259" key="4">
    <source>
        <dbReference type="PROSITE" id="PS50995"/>
    </source>
</evidence>
<dbReference type="Pfam" id="PF01047">
    <property type="entry name" value="MarR"/>
    <property type="match status" value="1"/>
</dbReference>
<gene>
    <name evidence="5" type="ORF">RAK27_04340</name>
</gene>
<dbReference type="InterPro" id="IPR000835">
    <property type="entry name" value="HTH_MarR-typ"/>
</dbReference>
<dbReference type="Gene3D" id="1.10.10.10">
    <property type="entry name" value="Winged helix-like DNA-binding domain superfamily/Winged helix DNA-binding domain"/>
    <property type="match status" value="1"/>
</dbReference>
<protein>
    <submittedName>
        <fullName evidence="5">MarR family transcriptional regulator</fullName>
    </submittedName>
</protein>
<dbReference type="InterPro" id="IPR036390">
    <property type="entry name" value="WH_DNA-bd_sf"/>
</dbReference>
<dbReference type="GO" id="GO:0003700">
    <property type="term" value="F:DNA-binding transcription factor activity"/>
    <property type="evidence" value="ECO:0007669"/>
    <property type="project" value="InterPro"/>
</dbReference>
<organism evidence="5 6">
    <name type="scientific">Carnobacterium maltaromaticum</name>
    <name type="common">Carnobacterium piscicola</name>
    <dbReference type="NCBI Taxonomy" id="2751"/>
    <lineage>
        <taxon>Bacteria</taxon>
        <taxon>Bacillati</taxon>
        <taxon>Bacillota</taxon>
        <taxon>Bacilli</taxon>
        <taxon>Lactobacillales</taxon>
        <taxon>Carnobacteriaceae</taxon>
        <taxon>Carnobacterium</taxon>
    </lineage>
</organism>
<evidence type="ECO:0000313" key="6">
    <source>
        <dbReference type="Proteomes" id="UP001290462"/>
    </source>
</evidence>
<dbReference type="PROSITE" id="PS01117">
    <property type="entry name" value="HTH_MARR_1"/>
    <property type="match status" value="1"/>
</dbReference>
<dbReference type="InterPro" id="IPR036388">
    <property type="entry name" value="WH-like_DNA-bd_sf"/>
</dbReference>
<keyword evidence="2" id="KW-0238">DNA-binding</keyword>
<dbReference type="PRINTS" id="PR00598">
    <property type="entry name" value="HTHMARR"/>
</dbReference>